<dbReference type="PANTHER" id="PTHR11102:SF160">
    <property type="entry name" value="ERAD-ASSOCIATED E3 UBIQUITIN-PROTEIN LIGASE COMPONENT HRD3"/>
    <property type="match status" value="1"/>
</dbReference>
<dbReference type="Gene3D" id="1.25.40.10">
    <property type="entry name" value="Tetratricopeptide repeat domain"/>
    <property type="match status" value="1"/>
</dbReference>
<dbReference type="SUPFAM" id="SSF81901">
    <property type="entry name" value="HCP-like"/>
    <property type="match status" value="1"/>
</dbReference>
<feature type="signal peptide" evidence="1">
    <location>
        <begin position="1"/>
        <end position="22"/>
    </location>
</feature>
<sequence>MKAPLKFFWLFCSMLVSSLVYADFDKGFDAYMAGNYQQAATQFTASANQGDVYSQVALGTMYLENRGLEVDQKKALNWFQKAADQGYPRAQLYVGLMYLEGEGVQQDFFTAINWLKKSALQGNPDAQYKLGLLIENGKGARKDRHEAKKWYGLSCGNQNQKGCDSFARLVEKK</sequence>
<dbReference type="RefSeq" id="WP_173286249.1">
    <property type="nucleotide sequence ID" value="NZ_CP054020.1"/>
</dbReference>
<keyword evidence="1" id="KW-0732">Signal</keyword>
<dbReference type="AlphaFoldDB" id="A0A7D4TBU8"/>
<protein>
    <submittedName>
        <fullName evidence="2">Sel1 repeat family protein</fullName>
    </submittedName>
</protein>
<dbReference type="EMBL" id="CP054020">
    <property type="protein sequence ID" value="QKI89946.1"/>
    <property type="molecule type" value="Genomic_DNA"/>
</dbReference>
<dbReference type="InterPro" id="IPR050767">
    <property type="entry name" value="Sel1_AlgK"/>
</dbReference>
<dbReference type="KEGG" id="txa:HQN79_10350"/>
<gene>
    <name evidence="2" type="ORF">HQN79_10350</name>
</gene>
<organism evidence="2 3">
    <name type="scientific">Thiomicrorhabdus xiamenensis</name>
    <dbReference type="NCBI Taxonomy" id="2739063"/>
    <lineage>
        <taxon>Bacteria</taxon>
        <taxon>Pseudomonadati</taxon>
        <taxon>Pseudomonadota</taxon>
        <taxon>Gammaproteobacteria</taxon>
        <taxon>Thiotrichales</taxon>
        <taxon>Piscirickettsiaceae</taxon>
        <taxon>Thiomicrorhabdus</taxon>
    </lineage>
</organism>
<dbReference type="Proteomes" id="UP000504724">
    <property type="component" value="Chromosome"/>
</dbReference>
<dbReference type="SMART" id="SM00671">
    <property type="entry name" value="SEL1"/>
    <property type="match status" value="4"/>
</dbReference>
<dbReference type="Pfam" id="PF08238">
    <property type="entry name" value="Sel1"/>
    <property type="match status" value="3"/>
</dbReference>
<evidence type="ECO:0000313" key="2">
    <source>
        <dbReference type="EMBL" id="QKI89946.1"/>
    </source>
</evidence>
<feature type="chain" id="PRO_5028975469" evidence="1">
    <location>
        <begin position="23"/>
        <end position="173"/>
    </location>
</feature>
<name>A0A7D4TBU8_9GAMM</name>
<accession>A0A7D4TBU8</accession>
<dbReference type="PANTHER" id="PTHR11102">
    <property type="entry name" value="SEL-1-LIKE PROTEIN"/>
    <property type="match status" value="1"/>
</dbReference>
<proteinExistence type="predicted"/>
<reference evidence="2 3" key="1">
    <citation type="submission" date="2020-05" db="EMBL/GenBank/DDBJ databases">
        <title>Thiomicrorhabdus sediminis sp.nov. and Thiomicrorhabdus xiamenensis sp.nov., novel sulfur-oxidizing bacteria isolated from coastal sediment.</title>
        <authorList>
            <person name="Liu X."/>
        </authorList>
    </citation>
    <scope>NUCLEOTIDE SEQUENCE [LARGE SCALE GENOMIC DNA]</scope>
    <source>
        <strain evidence="2 3">G2</strain>
    </source>
</reference>
<keyword evidence="3" id="KW-1185">Reference proteome</keyword>
<dbReference type="InterPro" id="IPR011990">
    <property type="entry name" value="TPR-like_helical_dom_sf"/>
</dbReference>
<evidence type="ECO:0000256" key="1">
    <source>
        <dbReference type="SAM" id="SignalP"/>
    </source>
</evidence>
<evidence type="ECO:0000313" key="3">
    <source>
        <dbReference type="Proteomes" id="UP000504724"/>
    </source>
</evidence>
<dbReference type="InterPro" id="IPR006597">
    <property type="entry name" value="Sel1-like"/>
</dbReference>